<comment type="similarity">
    <text evidence="2">In the N-terminal section; belongs to the glycosyltransferase 51 family.</text>
</comment>
<dbReference type="GO" id="GO:0008955">
    <property type="term" value="F:peptidoglycan glycosyltransferase activity"/>
    <property type="evidence" value="ECO:0007669"/>
    <property type="project" value="UniProtKB-EC"/>
</dbReference>
<dbReference type="GO" id="GO:0030288">
    <property type="term" value="C:outer membrane-bounded periplasmic space"/>
    <property type="evidence" value="ECO:0007669"/>
    <property type="project" value="TreeGrafter"/>
</dbReference>
<comment type="similarity">
    <text evidence="1">In the C-terminal section; belongs to the transpeptidase family.</text>
</comment>
<dbReference type="Proteomes" id="UP000030528">
    <property type="component" value="Unassembled WGS sequence"/>
</dbReference>
<evidence type="ECO:0000256" key="1">
    <source>
        <dbReference type="ARBA" id="ARBA00007090"/>
    </source>
</evidence>
<evidence type="ECO:0000256" key="2">
    <source>
        <dbReference type="ARBA" id="ARBA00007739"/>
    </source>
</evidence>
<evidence type="ECO:0000313" key="22">
    <source>
        <dbReference type="Proteomes" id="UP000030528"/>
    </source>
</evidence>
<reference evidence="21 22" key="1">
    <citation type="submission" date="2013-08" db="EMBL/GenBank/DDBJ databases">
        <authorList>
            <person name="Huang J."/>
            <person name="Wang G."/>
        </authorList>
    </citation>
    <scope>NUCLEOTIDE SEQUENCE [LARGE SCALE GENOMIC DNA]</scope>
    <source>
        <strain evidence="21 22">JSM 076056</strain>
    </source>
</reference>
<dbReference type="InterPro" id="IPR001460">
    <property type="entry name" value="PCN-bd_Tpept"/>
</dbReference>
<dbReference type="InterPro" id="IPR050396">
    <property type="entry name" value="Glycosyltr_51/Transpeptidase"/>
</dbReference>
<dbReference type="InterPro" id="IPR012338">
    <property type="entry name" value="Beta-lactam/transpept-like"/>
</dbReference>
<keyword evidence="12 18" id="KW-1133">Transmembrane helix</keyword>
<comment type="catalytic activity">
    <reaction evidence="17">
        <text>[GlcNAc-(1-&gt;4)-Mur2Ac(oyl-L-Ala-gamma-D-Glu-L-Lys-D-Ala-D-Ala)](n)-di-trans,octa-cis-undecaprenyl diphosphate + beta-D-GlcNAc-(1-&gt;4)-Mur2Ac(oyl-L-Ala-gamma-D-Glu-L-Lys-D-Ala-D-Ala)-di-trans,octa-cis-undecaprenyl diphosphate = [GlcNAc-(1-&gt;4)-Mur2Ac(oyl-L-Ala-gamma-D-Glu-L-Lys-D-Ala-D-Ala)](n+1)-di-trans,octa-cis-undecaprenyl diphosphate + di-trans,octa-cis-undecaprenyl diphosphate + H(+)</text>
        <dbReference type="Rhea" id="RHEA:23708"/>
        <dbReference type="Rhea" id="RHEA-COMP:9602"/>
        <dbReference type="Rhea" id="RHEA-COMP:9603"/>
        <dbReference type="ChEBI" id="CHEBI:15378"/>
        <dbReference type="ChEBI" id="CHEBI:58405"/>
        <dbReference type="ChEBI" id="CHEBI:60033"/>
        <dbReference type="ChEBI" id="CHEBI:78435"/>
        <dbReference type="EC" id="2.4.99.28"/>
    </reaction>
</comment>
<dbReference type="GO" id="GO:0006508">
    <property type="term" value="P:proteolysis"/>
    <property type="evidence" value="ECO:0007669"/>
    <property type="project" value="UniProtKB-KW"/>
</dbReference>
<dbReference type="Gene3D" id="3.40.710.10">
    <property type="entry name" value="DD-peptidase/beta-lactamase superfamily"/>
    <property type="match status" value="1"/>
</dbReference>
<dbReference type="STRING" id="1385510.GCA_000425205_01867"/>
<evidence type="ECO:0000256" key="17">
    <source>
        <dbReference type="ARBA" id="ARBA00049902"/>
    </source>
</evidence>
<keyword evidence="11" id="KW-0573">Peptidoglycan synthesis</keyword>
<evidence type="ECO:0000313" key="21">
    <source>
        <dbReference type="EMBL" id="KGX92621.1"/>
    </source>
</evidence>
<keyword evidence="15" id="KW-0961">Cell wall biogenesis/degradation</keyword>
<feature type="domain" description="Penicillin-binding protein transpeptidase" evidence="19">
    <location>
        <begin position="319"/>
        <end position="590"/>
    </location>
</feature>
<evidence type="ECO:0000256" key="13">
    <source>
        <dbReference type="ARBA" id="ARBA00023136"/>
    </source>
</evidence>
<evidence type="ECO:0000256" key="15">
    <source>
        <dbReference type="ARBA" id="ARBA00023316"/>
    </source>
</evidence>
<organism evidence="21 22">
    <name type="scientific">Pontibacillus halophilus JSM 076056 = DSM 19796</name>
    <dbReference type="NCBI Taxonomy" id="1385510"/>
    <lineage>
        <taxon>Bacteria</taxon>
        <taxon>Bacillati</taxon>
        <taxon>Bacillota</taxon>
        <taxon>Bacilli</taxon>
        <taxon>Bacillales</taxon>
        <taxon>Bacillaceae</taxon>
        <taxon>Pontibacillus</taxon>
    </lineage>
</organism>
<sequence>MKSKQAKWIYIGIASFLLLLIIGYNLLLLGGKMIVDERKFVLDTASTIETKDGETLTKMYQENRTIVELNEIPEHVQQAFIAVEDGDFYKHSGVDLTSTSRALIKDIIAMEKAEGGSTITQQLVKNLFLTNDKTWTRKFKEVMAALYVDKTLSKDEIMQYYLNTIYFGNGVYGIEAASRYYFNESISEVSISQGALLAAMPKGPNYYDPLDHPERAKDRRNIVLNRMHDEGMLSAEQVVKYSRSDLNTEHVSQSERPWLDSYVDLVVKEASDTYQLSEEELLQGGYRIVVGVDEAAQRLSYDMMKNGDYFPGTSERVQGSFLLMDDQSGEIVAAHGGRNYERGDLNRVNVKRQPGSTMKPLAVYGPALEQEEYEPYSLLTDEKATYNSYTPTNYDGRYAGQISLYKSLQLSKNASTIWLLNEMGLSYSKDYLSKLGIDVGDQGLAIGLGGLENGVTPVDLVRSYRTFNHGGKMIEPHTIVEIYDQNGELVEVFDEEQQEVFTSQTAWNMTRMLENVVAEGTASAGTYEKALAGKTGSTQHPNVEGATKDAWFVGYTPSYVGSVWMGYDRTTNEDYLTRGSSYPTTFMKDFLTEYDKQTDLTTAFTKPDGVQDLEPPINLPVLDDVRSEVRFGAFSFLSARLTWSPSSDERVEYRIYKEQDGKDDELVDAVTGQGVYTLDRVPVFSEARYYVVPYDRLTELEGQPSNIVDVRFSLRN</sequence>
<evidence type="ECO:0000256" key="10">
    <source>
        <dbReference type="ARBA" id="ARBA00022960"/>
    </source>
</evidence>
<protein>
    <submittedName>
        <fullName evidence="21">Penicillin-binding protein 1F</fullName>
    </submittedName>
</protein>
<name>A0A0A5GH89_9BACI</name>
<dbReference type="Pfam" id="PF00905">
    <property type="entry name" value="Transpeptidase"/>
    <property type="match status" value="1"/>
</dbReference>
<dbReference type="GO" id="GO:0008658">
    <property type="term" value="F:penicillin binding"/>
    <property type="evidence" value="ECO:0007669"/>
    <property type="project" value="InterPro"/>
</dbReference>
<comment type="catalytic activity">
    <reaction evidence="16">
        <text>Preferential cleavage: (Ac)2-L-Lys-D-Ala-|-D-Ala. Also transpeptidation of peptidyl-alanyl moieties that are N-acyl substituents of D-alanine.</text>
        <dbReference type="EC" id="3.4.16.4"/>
    </reaction>
</comment>
<dbReference type="InterPro" id="IPR001264">
    <property type="entry name" value="Glyco_trans_51"/>
</dbReference>
<dbReference type="GO" id="GO:0071555">
    <property type="term" value="P:cell wall organization"/>
    <property type="evidence" value="ECO:0007669"/>
    <property type="project" value="UniProtKB-KW"/>
</dbReference>
<dbReference type="NCBIfam" id="TIGR02074">
    <property type="entry name" value="PBP_1a_fam"/>
    <property type="match status" value="1"/>
</dbReference>
<evidence type="ECO:0000259" key="19">
    <source>
        <dbReference type="Pfam" id="PF00905"/>
    </source>
</evidence>
<dbReference type="eggNOG" id="COG0744">
    <property type="taxonomic scope" value="Bacteria"/>
</dbReference>
<keyword evidence="5" id="KW-0645">Protease</keyword>
<evidence type="ECO:0000256" key="12">
    <source>
        <dbReference type="ARBA" id="ARBA00022989"/>
    </source>
</evidence>
<keyword evidence="4" id="KW-0121">Carboxypeptidase</keyword>
<evidence type="ECO:0000256" key="11">
    <source>
        <dbReference type="ARBA" id="ARBA00022984"/>
    </source>
</evidence>
<dbReference type="OrthoDB" id="9766909at2"/>
<evidence type="ECO:0000256" key="3">
    <source>
        <dbReference type="ARBA" id="ARBA00022475"/>
    </source>
</evidence>
<dbReference type="GO" id="GO:0009252">
    <property type="term" value="P:peptidoglycan biosynthetic process"/>
    <property type="evidence" value="ECO:0007669"/>
    <property type="project" value="UniProtKB-KW"/>
</dbReference>
<evidence type="ECO:0000256" key="4">
    <source>
        <dbReference type="ARBA" id="ARBA00022645"/>
    </source>
</evidence>
<evidence type="ECO:0000256" key="14">
    <source>
        <dbReference type="ARBA" id="ARBA00023268"/>
    </source>
</evidence>
<keyword evidence="14" id="KW-0511">Multifunctional enzyme</keyword>
<keyword evidence="6" id="KW-0328">Glycosyltransferase</keyword>
<dbReference type="InterPro" id="IPR036950">
    <property type="entry name" value="PBP_transglycosylase"/>
</dbReference>
<dbReference type="Pfam" id="PF00912">
    <property type="entry name" value="Transgly"/>
    <property type="match status" value="1"/>
</dbReference>
<keyword evidence="13 18" id="KW-0472">Membrane</keyword>
<dbReference type="SUPFAM" id="SSF56601">
    <property type="entry name" value="beta-lactamase/transpeptidase-like"/>
    <property type="match status" value="1"/>
</dbReference>
<feature type="transmembrane region" description="Helical" evidence="18">
    <location>
        <begin position="7"/>
        <end position="29"/>
    </location>
</feature>
<keyword evidence="3" id="KW-1003">Cell membrane</keyword>
<dbReference type="EMBL" id="AVPE01000005">
    <property type="protein sequence ID" value="KGX92621.1"/>
    <property type="molecule type" value="Genomic_DNA"/>
</dbReference>
<accession>A0A0A5GH89</accession>
<gene>
    <name evidence="21" type="ORF">N781_14945</name>
</gene>
<evidence type="ECO:0000256" key="9">
    <source>
        <dbReference type="ARBA" id="ARBA00022801"/>
    </source>
</evidence>
<keyword evidence="9" id="KW-0378">Hydrolase</keyword>
<evidence type="ECO:0000256" key="8">
    <source>
        <dbReference type="ARBA" id="ARBA00022692"/>
    </source>
</evidence>
<evidence type="ECO:0000256" key="16">
    <source>
        <dbReference type="ARBA" id="ARBA00034000"/>
    </source>
</evidence>
<evidence type="ECO:0000259" key="20">
    <source>
        <dbReference type="Pfam" id="PF00912"/>
    </source>
</evidence>
<dbReference type="GO" id="GO:0009002">
    <property type="term" value="F:serine-type D-Ala-D-Ala carboxypeptidase activity"/>
    <property type="evidence" value="ECO:0007669"/>
    <property type="project" value="UniProtKB-EC"/>
</dbReference>
<keyword evidence="22" id="KW-1185">Reference proteome</keyword>
<evidence type="ECO:0000256" key="7">
    <source>
        <dbReference type="ARBA" id="ARBA00022679"/>
    </source>
</evidence>
<dbReference type="PANTHER" id="PTHR32282">
    <property type="entry name" value="BINDING PROTEIN TRANSPEPTIDASE, PUTATIVE-RELATED"/>
    <property type="match status" value="1"/>
</dbReference>
<keyword evidence="7" id="KW-0808">Transferase</keyword>
<proteinExistence type="inferred from homology"/>
<feature type="domain" description="Glycosyl transferase family 51" evidence="20">
    <location>
        <begin position="53"/>
        <end position="228"/>
    </location>
</feature>
<dbReference type="GO" id="GO:0008360">
    <property type="term" value="P:regulation of cell shape"/>
    <property type="evidence" value="ECO:0007669"/>
    <property type="project" value="UniProtKB-KW"/>
</dbReference>
<keyword evidence="10" id="KW-0133">Cell shape</keyword>
<dbReference type="SUPFAM" id="SSF53955">
    <property type="entry name" value="Lysozyme-like"/>
    <property type="match status" value="1"/>
</dbReference>
<evidence type="ECO:0000256" key="18">
    <source>
        <dbReference type="SAM" id="Phobius"/>
    </source>
</evidence>
<dbReference type="FunFam" id="1.10.3810.10:FF:000001">
    <property type="entry name" value="Penicillin-binding protein 1A"/>
    <property type="match status" value="1"/>
</dbReference>
<dbReference type="Gene3D" id="1.10.3810.10">
    <property type="entry name" value="Biosynthetic peptidoglycan transglycosylase-like"/>
    <property type="match status" value="1"/>
</dbReference>
<comment type="caution">
    <text evidence="21">The sequence shown here is derived from an EMBL/GenBank/DDBJ whole genome shotgun (WGS) entry which is preliminary data.</text>
</comment>
<dbReference type="InterPro" id="IPR023346">
    <property type="entry name" value="Lysozyme-like_dom_sf"/>
</dbReference>
<dbReference type="PANTHER" id="PTHR32282:SF32">
    <property type="entry name" value="PENICILLIN-BINDING PROTEIN 2A"/>
    <property type="match status" value="1"/>
</dbReference>
<evidence type="ECO:0000256" key="5">
    <source>
        <dbReference type="ARBA" id="ARBA00022670"/>
    </source>
</evidence>
<evidence type="ECO:0000256" key="6">
    <source>
        <dbReference type="ARBA" id="ARBA00022676"/>
    </source>
</evidence>
<keyword evidence="8 18" id="KW-0812">Transmembrane</keyword>
<dbReference type="AlphaFoldDB" id="A0A0A5GH89"/>